<evidence type="ECO:0000256" key="1">
    <source>
        <dbReference type="ARBA" id="ARBA00022741"/>
    </source>
</evidence>
<dbReference type="AlphaFoldDB" id="A0A9W8E1X9"/>
<organism evidence="9 10">
    <name type="scientific">Dispira parvispora</name>
    <dbReference type="NCBI Taxonomy" id="1520584"/>
    <lineage>
        <taxon>Eukaryota</taxon>
        <taxon>Fungi</taxon>
        <taxon>Fungi incertae sedis</taxon>
        <taxon>Zoopagomycota</taxon>
        <taxon>Kickxellomycotina</taxon>
        <taxon>Dimargaritomycetes</taxon>
        <taxon>Dimargaritales</taxon>
        <taxon>Dimargaritaceae</taxon>
        <taxon>Dispira</taxon>
    </lineage>
</organism>
<name>A0A9W8E1X9_9FUNG</name>
<keyword evidence="10" id="KW-1185">Reference proteome</keyword>
<keyword evidence="4 6" id="KW-0067">ATP-binding</keyword>
<evidence type="ECO:0000259" key="7">
    <source>
        <dbReference type="PROSITE" id="PS51192"/>
    </source>
</evidence>
<evidence type="ECO:0000313" key="10">
    <source>
        <dbReference type="Proteomes" id="UP001150925"/>
    </source>
</evidence>
<comment type="function">
    <text evidence="6">RNA helicase.</text>
</comment>
<evidence type="ECO:0000256" key="3">
    <source>
        <dbReference type="ARBA" id="ARBA00022806"/>
    </source>
</evidence>
<evidence type="ECO:0000256" key="2">
    <source>
        <dbReference type="ARBA" id="ARBA00022801"/>
    </source>
</evidence>
<keyword evidence="3 6" id="KW-0347">Helicase</keyword>
<comment type="domain">
    <text evidence="6">The Q motif is unique to and characteristic of the DEAD box family of RNA helicases and controls ATP binding and hydrolysis.</text>
</comment>
<protein>
    <recommendedName>
        <fullName evidence="6">ATP-dependent RNA helicase</fullName>
        <ecNumber evidence="6">3.6.4.13</ecNumber>
    </recommendedName>
</protein>
<keyword evidence="2 6" id="KW-0378">Hydrolase</keyword>
<feature type="domain" description="DEAD-box RNA helicase Q" evidence="8">
    <location>
        <begin position="39"/>
        <end position="67"/>
    </location>
</feature>
<dbReference type="PANTHER" id="PTHR24031">
    <property type="entry name" value="RNA HELICASE"/>
    <property type="match status" value="1"/>
</dbReference>
<feature type="domain" description="Helicase ATP-binding" evidence="7">
    <location>
        <begin position="70"/>
        <end position="218"/>
    </location>
</feature>
<dbReference type="SMART" id="SM00487">
    <property type="entry name" value="DEXDc"/>
    <property type="match status" value="1"/>
</dbReference>
<evidence type="ECO:0000313" key="9">
    <source>
        <dbReference type="EMBL" id="KAJ1959787.1"/>
    </source>
</evidence>
<dbReference type="EC" id="3.6.4.13" evidence="6"/>
<dbReference type="SUPFAM" id="SSF52540">
    <property type="entry name" value="P-loop containing nucleoside triphosphate hydrolases"/>
    <property type="match status" value="1"/>
</dbReference>
<feature type="short sequence motif" description="Q motif" evidence="5">
    <location>
        <begin position="39"/>
        <end position="67"/>
    </location>
</feature>
<dbReference type="InterPro" id="IPR011545">
    <property type="entry name" value="DEAD/DEAH_box_helicase_dom"/>
</dbReference>
<accession>A0A9W8E1X9</accession>
<evidence type="ECO:0000259" key="8">
    <source>
        <dbReference type="PROSITE" id="PS51195"/>
    </source>
</evidence>
<dbReference type="EMBL" id="JANBPY010001496">
    <property type="protein sequence ID" value="KAJ1959787.1"/>
    <property type="molecule type" value="Genomic_DNA"/>
</dbReference>
<dbReference type="Pfam" id="PF00270">
    <property type="entry name" value="DEAD"/>
    <property type="match status" value="1"/>
</dbReference>
<dbReference type="GO" id="GO:0003724">
    <property type="term" value="F:RNA helicase activity"/>
    <property type="evidence" value="ECO:0007669"/>
    <property type="project" value="UniProtKB-EC"/>
</dbReference>
<comment type="similarity">
    <text evidence="6">Belongs to the DEAD box helicase family.</text>
</comment>
<proteinExistence type="inferred from homology"/>
<evidence type="ECO:0000256" key="4">
    <source>
        <dbReference type="ARBA" id="ARBA00022840"/>
    </source>
</evidence>
<dbReference type="PROSITE" id="PS51195">
    <property type="entry name" value="Q_MOTIF"/>
    <property type="match status" value="1"/>
</dbReference>
<comment type="caution">
    <text evidence="9">The sequence shown here is derived from an EMBL/GenBank/DDBJ whole genome shotgun (WGS) entry which is preliminary data.</text>
</comment>
<dbReference type="PROSITE" id="PS51192">
    <property type="entry name" value="HELICASE_ATP_BIND_1"/>
    <property type="match status" value="1"/>
</dbReference>
<reference evidence="9" key="1">
    <citation type="submission" date="2022-07" db="EMBL/GenBank/DDBJ databases">
        <title>Phylogenomic reconstructions and comparative analyses of Kickxellomycotina fungi.</title>
        <authorList>
            <person name="Reynolds N.K."/>
            <person name="Stajich J.E."/>
            <person name="Barry K."/>
            <person name="Grigoriev I.V."/>
            <person name="Crous P."/>
            <person name="Smith M.E."/>
        </authorList>
    </citation>
    <scope>NUCLEOTIDE SEQUENCE</scope>
    <source>
        <strain evidence="9">RSA 1196</strain>
    </source>
</reference>
<dbReference type="Proteomes" id="UP001150925">
    <property type="component" value="Unassembled WGS sequence"/>
</dbReference>
<dbReference type="InterPro" id="IPR027417">
    <property type="entry name" value="P-loop_NTPase"/>
</dbReference>
<keyword evidence="6" id="KW-0694">RNA-binding</keyword>
<dbReference type="Gene3D" id="3.40.50.300">
    <property type="entry name" value="P-loop containing nucleotide triphosphate hydrolases"/>
    <property type="match status" value="1"/>
</dbReference>
<dbReference type="GO" id="GO:0005524">
    <property type="term" value="F:ATP binding"/>
    <property type="evidence" value="ECO:0007669"/>
    <property type="project" value="UniProtKB-UniRule"/>
</dbReference>
<dbReference type="InterPro" id="IPR014001">
    <property type="entry name" value="Helicase_ATP-bd"/>
</dbReference>
<comment type="catalytic activity">
    <reaction evidence="6">
        <text>ATP + H2O = ADP + phosphate + H(+)</text>
        <dbReference type="Rhea" id="RHEA:13065"/>
        <dbReference type="ChEBI" id="CHEBI:15377"/>
        <dbReference type="ChEBI" id="CHEBI:15378"/>
        <dbReference type="ChEBI" id="CHEBI:30616"/>
        <dbReference type="ChEBI" id="CHEBI:43474"/>
        <dbReference type="ChEBI" id="CHEBI:456216"/>
        <dbReference type="EC" id="3.6.4.13"/>
    </reaction>
</comment>
<evidence type="ECO:0000256" key="5">
    <source>
        <dbReference type="PROSITE-ProRule" id="PRU00552"/>
    </source>
</evidence>
<feature type="non-terminal residue" evidence="9">
    <location>
        <position position="218"/>
    </location>
</feature>
<gene>
    <name evidence="9" type="ORF">IWQ62_004476</name>
</gene>
<dbReference type="GO" id="GO:0016787">
    <property type="term" value="F:hydrolase activity"/>
    <property type="evidence" value="ECO:0007669"/>
    <property type="project" value="UniProtKB-KW"/>
</dbReference>
<evidence type="ECO:0000256" key="6">
    <source>
        <dbReference type="RuleBase" id="RU365068"/>
    </source>
</evidence>
<dbReference type="GO" id="GO:0003723">
    <property type="term" value="F:RNA binding"/>
    <property type="evidence" value="ECO:0007669"/>
    <property type="project" value="UniProtKB-UniRule"/>
</dbReference>
<sequence length="218" mass="24716">MFLHRLLPLVGTPRRIVLGRTQRIVQLVPTHWYTTDQTSQWQKLNLPPAITRIVQGMGLKNPLPIQKRILPLALQGKDVVFLAPTGSGKTLAYLIPTLIRLLRDEVPVPRNPYYSPYAIFVVPNQPLAWQLTGIINRLVKLANIHLNVVTEPHQLRNPKLCSAHPYFFVTTPSTLSLTSPSAALKYGHIFTDTRVVVVDELDFCLRGSEARLTHRLLW</sequence>
<keyword evidence="1 6" id="KW-0547">Nucleotide-binding</keyword>
<dbReference type="OrthoDB" id="10256233at2759"/>
<dbReference type="InterPro" id="IPR014014">
    <property type="entry name" value="RNA_helicase_DEAD_Q_motif"/>
</dbReference>